<dbReference type="PROSITE" id="PS00139">
    <property type="entry name" value="THIOL_PROTEASE_CYS"/>
    <property type="match status" value="1"/>
</dbReference>
<protein>
    <recommendedName>
        <fullName evidence="3 9">Cysteine proteinase 1, mitochondrial</fullName>
        <ecNumber evidence="2 9">3.4.22.40</ecNumber>
    </recommendedName>
</protein>
<keyword evidence="13" id="KW-1185">Reference proteome</keyword>
<dbReference type="InterPro" id="IPR000169">
    <property type="entry name" value="Pept_cys_AS"/>
</dbReference>
<dbReference type="Pfam" id="PF03051">
    <property type="entry name" value="Peptidase_C1_2"/>
    <property type="match status" value="1"/>
</dbReference>
<name>A0A3N4IGB4_ASCIM</name>
<evidence type="ECO:0000256" key="4">
    <source>
        <dbReference type="ARBA" id="ARBA00022670"/>
    </source>
</evidence>
<comment type="function">
    <text evidence="7">The normal physiological role of the enzyme is unknown, but it is not essential for the viability of yeast cells. Has aminopeptidase activity, shortening substrate peptides sequentially by 1 amino acid. Has bleomycin hydrolase activity, which can protect the cell from the toxic effects of bleomycin. Has homocysteine-thiolactonase activity, protecting the cell against homocysteine toxicity. Acts as a repressor in the GAL4 regulatory system, but this does not require either the peptidase or nucleic acid-binding activities.</text>
</comment>
<keyword evidence="9" id="KW-0496">Mitochondrion</keyword>
<feature type="active site" evidence="10">
    <location>
        <position position="115"/>
    </location>
</feature>
<dbReference type="GO" id="GO:0070005">
    <property type="term" value="F:cysteine-type aminopeptidase activity"/>
    <property type="evidence" value="ECO:0007669"/>
    <property type="project" value="InterPro"/>
</dbReference>
<evidence type="ECO:0000256" key="10">
    <source>
        <dbReference type="PIRSR" id="PIRSR005700-1"/>
    </source>
</evidence>
<dbReference type="GO" id="GO:0009636">
    <property type="term" value="P:response to toxic substance"/>
    <property type="evidence" value="ECO:0007669"/>
    <property type="project" value="TreeGrafter"/>
</dbReference>
<proteinExistence type="inferred from homology"/>
<dbReference type="CDD" id="cd00585">
    <property type="entry name" value="Peptidase_C1B"/>
    <property type="match status" value="1"/>
</dbReference>
<dbReference type="InterPro" id="IPR004134">
    <property type="entry name" value="Peptidase_C1B"/>
</dbReference>
<comment type="similarity">
    <text evidence="9">Belongs to the peptidase C1 family.</text>
</comment>
<comment type="function">
    <text evidence="9">Has aminopeptidase activity, shortening substrate peptides sequentially by 1 amino acid. Has bleomycin hydrolase activity, which can protect the cell from the toxic effects of bleomycin. Has homocysteine-thiolactonase activity, protecting the cell against homocysteine toxicity.</text>
</comment>
<dbReference type="PANTHER" id="PTHR10363:SF2">
    <property type="entry name" value="BLEOMYCIN HYDROLASE"/>
    <property type="match status" value="1"/>
</dbReference>
<feature type="active site" evidence="10">
    <location>
        <position position="428"/>
    </location>
</feature>
<organism evidence="12 13">
    <name type="scientific">Ascobolus immersus RN42</name>
    <dbReference type="NCBI Taxonomy" id="1160509"/>
    <lineage>
        <taxon>Eukaryota</taxon>
        <taxon>Fungi</taxon>
        <taxon>Dikarya</taxon>
        <taxon>Ascomycota</taxon>
        <taxon>Pezizomycotina</taxon>
        <taxon>Pezizomycetes</taxon>
        <taxon>Pezizales</taxon>
        <taxon>Ascobolaceae</taxon>
        <taxon>Ascobolus</taxon>
    </lineage>
</organism>
<dbReference type="Gene3D" id="3.90.70.10">
    <property type="entry name" value="Cysteine proteinases"/>
    <property type="match status" value="1"/>
</dbReference>
<dbReference type="AlphaFoldDB" id="A0A3N4IGB4"/>
<evidence type="ECO:0000256" key="7">
    <source>
        <dbReference type="ARBA" id="ARBA00025347"/>
    </source>
</evidence>
<dbReference type="SUPFAM" id="SSF54001">
    <property type="entry name" value="Cysteine proteinases"/>
    <property type="match status" value="1"/>
</dbReference>
<keyword evidence="4 9" id="KW-0645">Protease</keyword>
<keyword evidence="5 9" id="KW-0378">Hydrolase</keyword>
<evidence type="ECO:0000256" key="6">
    <source>
        <dbReference type="ARBA" id="ARBA00022807"/>
    </source>
</evidence>
<dbReference type="InterPro" id="IPR038765">
    <property type="entry name" value="Papain-like_cys_pep_sf"/>
</dbReference>
<evidence type="ECO:0000256" key="11">
    <source>
        <dbReference type="SAM" id="MobiDB-lite"/>
    </source>
</evidence>
<comment type="subunit">
    <text evidence="8">Homohexamer. Binds to nucleic acids. Binds single-stranded DNA and RNA with higher affinity than double-stranded DNA.</text>
</comment>
<dbReference type="GO" id="GO:0005739">
    <property type="term" value="C:mitochondrion"/>
    <property type="evidence" value="ECO:0007669"/>
    <property type="project" value="UniProtKB-SubCell"/>
</dbReference>
<evidence type="ECO:0000256" key="9">
    <source>
        <dbReference type="PIRNR" id="PIRNR005700"/>
    </source>
</evidence>
<comment type="catalytic activity">
    <reaction evidence="1 9">
        <text>Inactivates bleomycin B2 (a cytotoxic glycometallopeptide) by hydrolysis of a carboxyamide bond of beta-aminoalanine, but also shows general aminopeptidase activity. The specificity varies somewhat with source, but amino acid arylamides of Met, Leu and Ala are preferred.</text>
        <dbReference type="EC" id="3.4.22.40"/>
    </reaction>
</comment>
<dbReference type="PANTHER" id="PTHR10363">
    <property type="entry name" value="BLEOMYCIN HYDROLASE"/>
    <property type="match status" value="1"/>
</dbReference>
<evidence type="ECO:0000256" key="3">
    <source>
        <dbReference type="ARBA" id="ARBA00016900"/>
    </source>
</evidence>
<keyword evidence="6 9" id="KW-0788">Thiol protease</keyword>
<dbReference type="OrthoDB" id="2666448at2759"/>
<keyword evidence="9" id="KW-0963">Cytoplasm</keyword>
<dbReference type="PIRSF" id="PIRSF005700">
    <property type="entry name" value="PepC"/>
    <property type="match status" value="1"/>
</dbReference>
<dbReference type="GO" id="GO:0043418">
    <property type="term" value="P:homocysteine catabolic process"/>
    <property type="evidence" value="ECO:0007669"/>
    <property type="project" value="TreeGrafter"/>
</dbReference>
<gene>
    <name evidence="12" type="ORF">BJ508DRAFT_237366</name>
</gene>
<evidence type="ECO:0000313" key="12">
    <source>
        <dbReference type="EMBL" id="RPA83180.1"/>
    </source>
</evidence>
<dbReference type="GO" id="GO:0004197">
    <property type="term" value="F:cysteine-type endopeptidase activity"/>
    <property type="evidence" value="ECO:0007669"/>
    <property type="project" value="UniProtKB-EC"/>
</dbReference>
<evidence type="ECO:0000256" key="2">
    <source>
        <dbReference type="ARBA" id="ARBA00012465"/>
    </source>
</evidence>
<dbReference type="Proteomes" id="UP000275078">
    <property type="component" value="Unassembled WGS sequence"/>
</dbReference>
<comment type="subcellular location">
    <subcellularLocation>
        <location evidence="9">Mitochondrion</location>
    </subcellularLocation>
    <subcellularLocation>
        <location evidence="9">Cytoplasm</location>
    </subcellularLocation>
</comment>
<feature type="compositionally biased region" description="Polar residues" evidence="11">
    <location>
        <begin position="22"/>
        <end position="36"/>
    </location>
</feature>
<reference evidence="12 13" key="1">
    <citation type="journal article" date="2018" name="Nat. Ecol. Evol.">
        <title>Pezizomycetes genomes reveal the molecular basis of ectomycorrhizal truffle lifestyle.</title>
        <authorList>
            <person name="Murat C."/>
            <person name="Payen T."/>
            <person name="Noel B."/>
            <person name="Kuo A."/>
            <person name="Morin E."/>
            <person name="Chen J."/>
            <person name="Kohler A."/>
            <person name="Krizsan K."/>
            <person name="Balestrini R."/>
            <person name="Da Silva C."/>
            <person name="Montanini B."/>
            <person name="Hainaut M."/>
            <person name="Levati E."/>
            <person name="Barry K.W."/>
            <person name="Belfiori B."/>
            <person name="Cichocki N."/>
            <person name="Clum A."/>
            <person name="Dockter R.B."/>
            <person name="Fauchery L."/>
            <person name="Guy J."/>
            <person name="Iotti M."/>
            <person name="Le Tacon F."/>
            <person name="Lindquist E.A."/>
            <person name="Lipzen A."/>
            <person name="Malagnac F."/>
            <person name="Mello A."/>
            <person name="Molinier V."/>
            <person name="Miyauchi S."/>
            <person name="Poulain J."/>
            <person name="Riccioni C."/>
            <person name="Rubini A."/>
            <person name="Sitrit Y."/>
            <person name="Splivallo R."/>
            <person name="Traeger S."/>
            <person name="Wang M."/>
            <person name="Zifcakova L."/>
            <person name="Wipf D."/>
            <person name="Zambonelli A."/>
            <person name="Paolocci F."/>
            <person name="Nowrousian M."/>
            <person name="Ottonello S."/>
            <person name="Baldrian P."/>
            <person name="Spatafora J.W."/>
            <person name="Henrissat B."/>
            <person name="Nagy L.G."/>
            <person name="Aury J.M."/>
            <person name="Wincker P."/>
            <person name="Grigoriev I.V."/>
            <person name="Bonfante P."/>
            <person name="Martin F.M."/>
        </authorList>
    </citation>
    <scope>NUCLEOTIDE SEQUENCE [LARGE SCALE GENOMIC DNA]</scope>
    <source>
        <strain evidence="12 13">RN42</strain>
    </source>
</reference>
<accession>A0A3N4IGB4</accession>
<feature type="active site" evidence="10">
    <location>
        <position position="450"/>
    </location>
</feature>
<dbReference type="EMBL" id="ML119666">
    <property type="protein sequence ID" value="RPA83180.1"/>
    <property type="molecule type" value="Genomic_DNA"/>
</dbReference>
<evidence type="ECO:0000313" key="13">
    <source>
        <dbReference type="Proteomes" id="UP000275078"/>
    </source>
</evidence>
<evidence type="ECO:0000256" key="8">
    <source>
        <dbReference type="ARBA" id="ARBA00026080"/>
    </source>
</evidence>
<dbReference type="STRING" id="1160509.A0A3N4IGB4"/>
<sequence length="508" mass="56589">MGQHASRPARKIYPSGPRRNSLVRQSSDVSGSTLASLSDAEVSTSDSLDPAVIGKWEEKLLSDPKNRLALAALSTHDPTTVLGNFQTRLTDRHVFNTKIEFEGSPVTNQKASGRCWLFAATNVMRIKFMQKHKLAKFEFSQNYLFFYDKLEKANWFLEQIIDTKEEPTDGRLLAELLTAPVGDGGQWDMAVSVIEKYGLVPQDVYPDTFNSRASRIINALITRKLRESVPELRRLASEASAAEKDDTGAVLALRKFKAQVLREVHSALVLSLGPPPNPDSEFTWEYADKESKYQKITTTPLAFYRDNVGFKAADHFSLVNDPRNDYYTHLTVDRLGNVVGGQAISYVNVPISVLKDTAIKMLKKGIPVFFGADVGVGMDKANGILSTDVFQYELGFNVSLNSASSSSSDAAEQQKKDNLLYNISKMNHAMVFTGVHVDDNGKSVRWRVENSWGDASGKGGYYVMSDEWFGVYVYQVVTERAWVENRVSEVLEKEAKVLPLWDPMGALA</sequence>
<dbReference type="GO" id="GO:0006508">
    <property type="term" value="P:proteolysis"/>
    <property type="evidence" value="ECO:0007669"/>
    <property type="project" value="UniProtKB-KW"/>
</dbReference>
<feature type="region of interest" description="Disordered" evidence="11">
    <location>
        <begin position="1"/>
        <end position="36"/>
    </location>
</feature>
<evidence type="ECO:0000256" key="1">
    <source>
        <dbReference type="ARBA" id="ARBA00000423"/>
    </source>
</evidence>
<evidence type="ECO:0000256" key="5">
    <source>
        <dbReference type="ARBA" id="ARBA00022801"/>
    </source>
</evidence>
<dbReference type="EC" id="3.4.22.40" evidence="2 9"/>